<name>A0ABS9VXL8_9BIFI</name>
<reference evidence="6 7" key="1">
    <citation type="journal article" date="2021" name="Environ. Microbiol.">
        <title>Genetic insights into the dark matter of the mammalian gut microbiota through targeted genome reconstruction.</title>
        <authorList>
            <person name="Lugli G.A."/>
            <person name="Alessandri G."/>
            <person name="Milani C."/>
            <person name="Viappiani A."/>
            <person name="Fontana F."/>
            <person name="Tarracchini C."/>
            <person name="Mancabelli L."/>
            <person name="Argentini C."/>
            <person name="Ruiz L."/>
            <person name="Margolles A."/>
            <person name="van Sinderen D."/>
            <person name="Turroni F."/>
            <person name="Ventura M."/>
        </authorList>
    </citation>
    <scope>NUCLEOTIDE SEQUENCE [LARGE SCALE GENOMIC DNA]</scope>
    <source>
        <strain evidence="6 7">MA1</strain>
    </source>
</reference>
<dbReference type="PANTHER" id="PTHR42788:SF19">
    <property type="entry name" value="ALIPHATIC SULFONATES IMPORT ATP-BINDING PROTEIN SSUB 2"/>
    <property type="match status" value="1"/>
</dbReference>
<dbReference type="InterPro" id="IPR017871">
    <property type="entry name" value="ABC_transporter-like_CS"/>
</dbReference>
<evidence type="ECO:0000256" key="4">
    <source>
        <dbReference type="SAM" id="MobiDB-lite"/>
    </source>
</evidence>
<keyword evidence="7" id="KW-1185">Reference proteome</keyword>
<dbReference type="PANTHER" id="PTHR42788">
    <property type="entry name" value="TAURINE IMPORT ATP-BINDING PROTEIN-RELATED"/>
    <property type="match status" value="1"/>
</dbReference>
<feature type="domain" description="ABC transporter" evidence="5">
    <location>
        <begin position="32"/>
        <end position="245"/>
    </location>
</feature>
<evidence type="ECO:0000313" key="7">
    <source>
        <dbReference type="Proteomes" id="UP000710815"/>
    </source>
</evidence>
<feature type="region of interest" description="Disordered" evidence="4">
    <location>
        <begin position="9"/>
        <end position="36"/>
    </location>
</feature>
<evidence type="ECO:0000256" key="3">
    <source>
        <dbReference type="ARBA" id="ARBA00022840"/>
    </source>
</evidence>
<dbReference type="PROSITE" id="PS50893">
    <property type="entry name" value="ABC_TRANSPORTER_2"/>
    <property type="match status" value="1"/>
</dbReference>
<dbReference type="SMART" id="SM00382">
    <property type="entry name" value="AAA"/>
    <property type="match status" value="1"/>
</dbReference>
<evidence type="ECO:0000313" key="6">
    <source>
        <dbReference type="EMBL" id="MCH9276724.1"/>
    </source>
</evidence>
<dbReference type="GO" id="GO:0005524">
    <property type="term" value="F:ATP binding"/>
    <property type="evidence" value="ECO:0007669"/>
    <property type="project" value="UniProtKB-KW"/>
</dbReference>
<dbReference type="PROSITE" id="PS00211">
    <property type="entry name" value="ABC_TRANSPORTER_1"/>
    <property type="match status" value="1"/>
</dbReference>
<protein>
    <submittedName>
        <fullName evidence="6">ATP-binding cassette domain-containing protein</fullName>
    </submittedName>
</protein>
<dbReference type="InterPro" id="IPR050166">
    <property type="entry name" value="ABC_transporter_ATP-bind"/>
</dbReference>
<dbReference type="Proteomes" id="UP000710815">
    <property type="component" value="Unassembled WGS sequence"/>
</dbReference>
<accession>A0ABS9VXL8</accession>
<dbReference type="Pfam" id="PF00005">
    <property type="entry name" value="ABC_tran"/>
    <property type="match status" value="1"/>
</dbReference>
<sequence length="245" mass="26584">MDTDILHLHTVSDPIPAPQSVGEPHTAGSPTVTGERVGHRFADGPWLFRDLDFILTTGEAVGLCGPSGSGKSTLLSIIAGFEPPAEGTIQRNRVNRVRWVFQNPHGMPRRTAIDHVVQPLLGQGIDRIQAEDEAIAIMSTFHLTKVAAREFRELSGGEAQRLMLARAIASKPDLLLVDEPTAQLDQRTANDIDNTLTGLAQGDAIVVIATHDPNTRAACTRIIDLSWHATSNNTDTDHTIKDDTR</sequence>
<evidence type="ECO:0000256" key="2">
    <source>
        <dbReference type="ARBA" id="ARBA00022741"/>
    </source>
</evidence>
<keyword evidence="1" id="KW-0813">Transport</keyword>
<dbReference type="Gene3D" id="3.40.50.300">
    <property type="entry name" value="P-loop containing nucleotide triphosphate hydrolases"/>
    <property type="match status" value="1"/>
</dbReference>
<dbReference type="InterPro" id="IPR003439">
    <property type="entry name" value="ABC_transporter-like_ATP-bd"/>
</dbReference>
<evidence type="ECO:0000259" key="5">
    <source>
        <dbReference type="PROSITE" id="PS50893"/>
    </source>
</evidence>
<dbReference type="EMBL" id="JAFEJT020000052">
    <property type="protein sequence ID" value="MCH9276724.1"/>
    <property type="molecule type" value="Genomic_DNA"/>
</dbReference>
<reference evidence="6 7" key="2">
    <citation type="journal article" date="2021" name="Syst. Appl. Microbiol.">
        <title>Phylogenetic classification of ten novel species belonging to the genus Bifidobacterium comprising B. phasiani sp. nov., B. pongonis sp. nov., B. saguinibicoloris sp. nov., B. colobi sp. nov., B. simiiventris sp. nov., B. santillanense sp. nov., B. miconis sp. nov., B. amazonense sp. nov., B. pluvialisilvae sp. nov., and B. miconisargentati sp. nov.</title>
        <authorList>
            <person name="Lugli G.A."/>
            <person name="Calvete-Torre I."/>
            <person name="Alessandri G."/>
            <person name="Milani C."/>
            <person name="Turroni F."/>
            <person name="Laiolo P."/>
            <person name="Ossiprandi M.C."/>
            <person name="Margolles A."/>
            <person name="Ruiz L."/>
            <person name="Ventura M."/>
        </authorList>
    </citation>
    <scope>NUCLEOTIDE SEQUENCE [LARGE SCALE GENOMIC DNA]</scope>
    <source>
        <strain evidence="6 7">MA1</strain>
    </source>
</reference>
<dbReference type="InterPro" id="IPR003593">
    <property type="entry name" value="AAA+_ATPase"/>
</dbReference>
<evidence type="ECO:0000256" key="1">
    <source>
        <dbReference type="ARBA" id="ARBA00022448"/>
    </source>
</evidence>
<gene>
    <name evidence="6" type="ORF">JS533_010645</name>
</gene>
<comment type="caution">
    <text evidence="6">The sequence shown here is derived from an EMBL/GenBank/DDBJ whole genome shotgun (WGS) entry which is preliminary data.</text>
</comment>
<dbReference type="SUPFAM" id="SSF52540">
    <property type="entry name" value="P-loop containing nucleoside triphosphate hydrolases"/>
    <property type="match status" value="1"/>
</dbReference>
<dbReference type="RefSeq" id="WP_241514481.1">
    <property type="nucleotide sequence ID" value="NZ_JAFEJT020000052.1"/>
</dbReference>
<proteinExistence type="predicted"/>
<keyword evidence="2" id="KW-0547">Nucleotide-binding</keyword>
<organism evidence="6 7">
    <name type="scientific">Bifidobacterium amazonense</name>
    <dbReference type="NCBI Taxonomy" id="2809027"/>
    <lineage>
        <taxon>Bacteria</taxon>
        <taxon>Bacillati</taxon>
        <taxon>Actinomycetota</taxon>
        <taxon>Actinomycetes</taxon>
        <taxon>Bifidobacteriales</taxon>
        <taxon>Bifidobacteriaceae</taxon>
        <taxon>Bifidobacterium</taxon>
    </lineage>
</organism>
<dbReference type="InterPro" id="IPR027417">
    <property type="entry name" value="P-loop_NTPase"/>
</dbReference>
<keyword evidence="3 6" id="KW-0067">ATP-binding</keyword>